<feature type="transmembrane region" description="Helical" evidence="2">
    <location>
        <begin position="169"/>
        <end position="199"/>
    </location>
</feature>
<evidence type="ECO:0000259" key="3">
    <source>
        <dbReference type="PROSITE" id="PS50076"/>
    </source>
</evidence>
<dbReference type="EMBL" id="JAKNCJ010000012">
    <property type="protein sequence ID" value="MCL6424384.1"/>
    <property type="molecule type" value="Genomic_DNA"/>
</dbReference>
<dbReference type="SUPFAM" id="SSF46565">
    <property type="entry name" value="Chaperone J-domain"/>
    <property type="match status" value="1"/>
</dbReference>
<name>A0ABT0R553_9MICO</name>
<evidence type="ECO:0000256" key="2">
    <source>
        <dbReference type="SAM" id="Phobius"/>
    </source>
</evidence>
<keyword evidence="2" id="KW-1133">Transmembrane helix</keyword>
<feature type="compositionally biased region" description="Low complexity" evidence="1">
    <location>
        <begin position="95"/>
        <end position="118"/>
    </location>
</feature>
<feature type="transmembrane region" description="Helical" evidence="2">
    <location>
        <begin position="211"/>
        <end position="231"/>
    </location>
</feature>
<dbReference type="InterPro" id="IPR001623">
    <property type="entry name" value="DnaJ_domain"/>
</dbReference>
<dbReference type="RefSeq" id="WP_249738464.1">
    <property type="nucleotide sequence ID" value="NZ_JAKNCJ010000012.1"/>
</dbReference>
<keyword evidence="2" id="KW-0812">Transmembrane</keyword>
<dbReference type="InterPro" id="IPR018253">
    <property type="entry name" value="DnaJ_domain_CS"/>
</dbReference>
<dbReference type="PANTHER" id="PTHR24074">
    <property type="entry name" value="CO-CHAPERONE PROTEIN DJLA"/>
    <property type="match status" value="1"/>
</dbReference>
<comment type="caution">
    <text evidence="4">The sequence shown here is derived from an EMBL/GenBank/DDBJ whole genome shotgun (WGS) entry which is preliminary data.</text>
</comment>
<keyword evidence="2" id="KW-0472">Membrane</keyword>
<dbReference type="PROSITE" id="PS00636">
    <property type="entry name" value="DNAJ_1"/>
    <property type="match status" value="1"/>
</dbReference>
<dbReference type="InterPro" id="IPR050817">
    <property type="entry name" value="DjlA_DnaK_co-chaperone"/>
</dbReference>
<feature type="compositionally biased region" description="Low complexity" evidence="1">
    <location>
        <begin position="73"/>
        <end position="84"/>
    </location>
</feature>
<dbReference type="InterPro" id="IPR011528">
    <property type="entry name" value="NERD"/>
</dbReference>
<evidence type="ECO:0000256" key="1">
    <source>
        <dbReference type="SAM" id="MobiDB-lite"/>
    </source>
</evidence>
<dbReference type="PROSITE" id="PS50076">
    <property type="entry name" value="DNAJ_2"/>
    <property type="match status" value="1"/>
</dbReference>
<dbReference type="CDD" id="cd06257">
    <property type="entry name" value="DnaJ"/>
    <property type="match status" value="1"/>
</dbReference>
<dbReference type="InterPro" id="IPR036869">
    <property type="entry name" value="J_dom_sf"/>
</dbReference>
<feature type="region of interest" description="Disordered" evidence="1">
    <location>
        <begin position="70"/>
        <end position="118"/>
    </location>
</feature>
<keyword evidence="5" id="KW-1185">Reference proteome</keyword>
<dbReference type="Gene3D" id="1.10.287.110">
    <property type="entry name" value="DnaJ domain"/>
    <property type="match status" value="1"/>
</dbReference>
<dbReference type="Proteomes" id="UP001203761">
    <property type="component" value="Unassembled WGS sequence"/>
</dbReference>
<feature type="transmembrane region" description="Helical" evidence="2">
    <location>
        <begin position="237"/>
        <end position="258"/>
    </location>
</feature>
<feature type="compositionally biased region" description="Gly residues" evidence="1">
    <location>
        <begin position="85"/>
        <end position="94"/>
    </location>
</feature>
<evidence type="ECO:0000313" key="4">
    <source>
        <dbReference type="EMBL" id="MCL6424384.1"/>
    </source>
</evidence>
<dbReference type="PRINTS" id="PR00625">
    <property type="entry name" value="JDOMAIN"/>
</dbReference>
<feature type="domain" description="J" evidence="3">
    <location>
        <begin position="7"/>
        <end position="70"/>
    </location>
</feature>
<gene>
    <name evidence="4" type="ORF">Bequi_13520</name>
</gene>
<dbReference type="Pfam" id="PF08378">
    <property type="entry name" value="NERD"/>
    <property type="match status" value="1"/>
</dbReference>
<evidence type="ECO:0000313" key="5">
    <source>
        <dbReference type="Proteomes" id="UP001203761"/>
    </source>
</evidence>
<sequence length="474" mass="49918">MTTFQVTLYELLGVKPDADAAEIKKAYLRLSRKTHPDAAGEAMAPVFMQIQNAYQVLSDADKRASYDHEIGVSSTPAGSDSSTAGGTGAQGGSGSPSSGPGAQAGAAPRGGRASSAPSGWAVQVPEAMYDGPLPREHVDIEGMPWLRKAEGAEPAELIVAHPGVRVRAWWILGAVAIALGVVATMILPAAGIIAAGVLLSCLASIAGRGSLRFRLGLAAAAIIIGTGAVILTPGAEVGPSVVSSLLLAWASALGMLLAKHGIVCSRRFVPAGSLREFVSWGDPGAGLNDAIEKFGYQQVMDGIEGERLTAAQIQFYLQGIPGVRTVNGLRFPGSASADVDHAVVCGDKVAFIDSKAWASGSYAMSADLENVAQRSAGGTAFAHRPVHMHTAVTSYAQMIKHERGLRRVRVRGYIVVHPKDGRPVDLDARHCTDKNRLVTAQQLMQELGEWFTEDETQARTADRRLVSFLLRSVR</sequence>
<dbReference type="SMART" id="SM00271">
    <property type="entry name" value="DnaJ"/>
    <property type="match status" value="1"/>
</dbReference>
<reference evidence="4" key="1">
    <citation type="submission" date="2022-02" db="EMBL/GenBank/DDBJ databases">
        <authorList>
            <person name="Lee M."/>
            <person name="Kim S.-J."/>
            <person name="Jung M.-Y."/>
        </authorList>
    </citation>
    <scope>NUCLEOTIDE SEQUENCE</scope>
    <source>
        <strain evidence="4">JHP9</strain>
    </source>
</reference>
<protein>
    <submittedName>
        <fullName evidence="4">DnaJ domain-containing protein</fullName>
    </submittedName>
</protein>
<proteinExistence type="predicted"/>
<accession>A0ABT0R553</accession>
<dbReference type="Pfam" id="PF00226">
    <property type="entry name" value="DnaJ"/>
    <property type="match status" value="1"/>
</dbReference>
<organism evidence="4 5">
    <name type="scientific">Brachybacterium equifaecis</name>
    <dbReference type="NCBI Taxonomy" id="2910770"/>
    <lineage>
        <taxon>Bacteria</taxon>
        <taxon>Bacillati</taxon>
        <taxon>Actinomycetota</taxon>
        <taxon>Actinomycetes</taxon>
        <taxon>Micrococcales</taxon>
        <taxon>Dermabacteraceae</taxon>
        <taxon>Brachybacterium</taxon>
    </lineage>
</organism>